<evidence type="ECO:0000313" key="2">
    <source>
        <dbReference type="Proteomes" id="UP000886520"/>
    </source>
</evidence>
<dbReference type="EMBL" id="JABFUD020000001">
    <property type="protein sequence ID" value="KAI5085067.1"/>
    <property type="molecule type" value="Genomic_DNA"/>
</dbReference>
<name>A0A9D4VEZ3_ADICA</name>
<evidence type="ECO:0000313" key="1">
    <source>
        <dbReference type="EMBL" id="KAI5085067.1"/>
    </source>
</evidence>
<comment type="caution">
    <text evidence="1">The sequence shown here is derived from an EMBL/GenBank/DDBJ whole genome shotgun (WGS) entry which is preliminary data.</text>
</comment>
<protein>
    <submittedName>
        <fullName evidence="1">Uncharacterized protein</fullName>
    </submittedName>
</protein>
<sequence>QKLGRSHFMRRTLNNWLKVKIAVHSHGYPQRFDSLSDVVSVYEFKHGRRQLQEVAMGGRPSDGVSFVSRPFGTMFGCTGGLFGPAGFSDMRALLLMRLHASSSRESESRGVIVQELTEDFEISSNGASDHHQHIVELPDDSVSLTHQANDQVWQESVYQISRDGMLPSEKTDGRLQNRSFHKCNLHQNGLDNLHYSLAAAKVSAKISKRNSTRIESTCPTDYLEPPRKQLRI</sequence>
<feature type="non-terminal residue" evidence="1">
    <location>
        <position position="1"/>
    </location>
</feature>
<dbReference type="AlphaFoldDB" id="A0A9D4VEZ3"/>
<accession>A0A9D4VEZ3</accession>
<dbReference type="OrthoDB" id="1995336at2759"/>
<gene>
    <name evidence="1" type="ORF">GOP47_0001236</name>
</gene>
<organism evidence="1 2">
    <name type="scientific">Adiantum capillus-veneris</name>
    <name type="common">Maidenhair fern</name>
    <dbReference type="NCBI Taxonomy" id="13818"/>
    <lineage>
        <taxon>Eukaryota</taxon>
        <taxon>Viridiplantae</taxon>
        <taxon>Streptophyta</taxon>
        <taxon>Embryophyta</taxon>
        <taxon>Tracheophyta</taxon>
        <taxon>Polypodiopsida</taxon>
        <taxon>Polypodiidae</taxon>
        <taxon>Polypodiales</taxon>
        <taxon>Pteridineae</taxon>
        <taxon>Pteridaceae</taxon>
        <taxon>Vittarioideae</taxon>
        <taxon>Adiantum</taxon>
    </lineage>
</organism>
<dbReference type="Proteomes" id="UP000886520">
    <property type="component" value="Chromosome 1"/>
</dbReference>
<keyword evidence="2" id="KW-1185">Reference proteome</keyword>
<reference evidence="1" key="1">
    <citation type="submission" date="2021-01" db="EMBL/GenBank/DDBJ databases">
        <title>Adiantum capillus-veneris genome.</title>
        <authorList>
            <person name="Fang Y."/>
            <person name="Liao Q."/>
        </authorList>
    </citation>
    <scope>NUCLEOTIDE SEQUENCE</scope>
    <source>
        <strain evidence="1">H3</strain>
        <tissue evidence="1">Leaf</tissue>
    </source>
</reference>
<proteinExistence type="predicted"/>